<dbReference type="InterPro" id="IPR013693">
    <property type="entry name" value="SpoIID/LytB_N"/>
</dbReference>
<dbReference type="PANTHER" id="PTHR30032">
    <property type="entry name" value="N-ACETYLMURAMOYL-L-ALANINE AMIDASE-RELATED"/>
    <property type="match status" value="1"/>
</dbReference>
<protein>
    <submittedName>
        <fullName evidence="2">SpoIID/LytB domain-containing protein</fullName>
    </submittedName>
</protein>
<keyword evidence="3" id="KW-1185">Reference proteome</keyword>
<dbReference type="NCBIfam" id="TIGR02669">
    <property type="entry name" value="SpoIID_LytB"/>
    <property type="match status" value="1"/>
</dbReference>
<feature type="domain" description="Sporulation stage II protein D amidase enhancer LytB N-terminal" evidence="1">
    <location>
        <begin position="403"/>
        <end position="495"/>
    </location>
</feature>
<dbReference type="Pfam" id="PF08486">
    <property type="entry name" value="SpoIID"/>
    <property type="match status" value="1"/>
</dbReference>
<dbReference type="InterPro" id="IPR051922">
    <property type="entry name" value="Bact_Sporulation_Assoc"/>
</dbReference>
<dbReference type="GO" id="GO:0030288">
    <property type="term" value="C:outer membrane-bounded periplasmic space"/>
    <property type="evidence" value="ECO:0007669"/>
    <property type="project" value="TreeGrafter"/>
</dbReference>
<dbReference type="EMBL" id="CVRS01000077">
    <property type="protein sequence ID" value="CRL39439.1"/>
    <property type="molecule type" value="Genomic_DNA"/>
</dbReference>
<dbReference type="InterPro" id="IPR013486">
    <property type="entry name" value="SpoIID/LytB"/>
</dbReference>
<gene>
    <name evidence="2" type="ORF">RIL183_24931</name>
</gene>
<dbReference type="Proteomes" id="UP000049828">
    <property type="component" value="Unassembled WGS sequence"/>
</dbReference>
<sequence>MRLKRKIGLLVILLLILSGMILAGTKKGYHKDVYSEHYVPVEEVQDELSFSIYKEIDWERILSQKQEYLTKKAASEILEFLGLKDYIQLPEKSENAALDRGEWNAVYTEILAYLDDEKTVTTQDLLLMDVIESDSGCILVTNEGDYPSKFGQHFLTAWDNYRLYLLDGKCVGIAGISEEEAEVYNTYIKAVEDGTLTFLSGGAEYEITMDASEKDVTEGVADLVFSNGKLQIVRKKEQEIDGKLLSYDENTIEIEGYGRISHTGKIPVYELLEGEDVTESSISKVVLGNMEVSYVIGEEEVCAILIRTPAVIENIRVLLLADDGGKFRSAVYLKADVDASIKFGETVSDYAAGTLIDVSTWFTERDDTFSIQPATETGKIFLCDEVGNTISNGYSGSVEVRRYEEGYTVVNSVPFETYLTAVVPSEMPSTYEKEALKAQAVCARSYAYIQLMRADLAAFGAHINDSTSYQVYNKVEAGEASRQAVEETKHEVMTYADEVIEAYYFSTSMGYTDTAEVWNPEEMENYGYLKKVCLNTPETDLDLSDEKTFFDYIRKPQTGFDSEIKYYRWSAQADFNGKEAEIRQILENRHSISPRNVIYYESNGKNETDSMADFGKLKGIEVEKRSASGSILTLRLSYEHGMVKVFSEYNIRKVLGLGAANIAYQDGSESAEVTILPSAFVSLVKESDETYTLYGGGYGHGLGMSQNGANGLAKTGMSYQDILHFFYKDVSITSLTEKSEFANQDDE</sequence>
<dbReference type="STRING" id="360807.ERS852392_01514"/>
<organism evidence="2 3">
    <name type="scientific">Roseburia inulinivorans</name>
    <dbReference type="NCBI Taxonomy" id="360807"/>
    <lineage>
        <taxon>Bacteria</taxon>
        <taxon>Bacillati</taxon>
        <taxon>Bacillota</taxon>
        <taxon>Clostridia</taxon>
        <taxon>Lachnospirales</taxon>
        <taxon>Lachnospiraceae</taxon>
        <taxon>Roseburia</taxon>
    </lineage>
</organism>
<reference evidence="3" key="1">
    <citation type="submission" date="2015-05" db="EMBL/GenBank/DDBJ databases">
        <authorList>
            <consortium name="Pathogen Informatics"/>
        </authorList>
    </citation>
    <scope>NUCLEOTIDE SEQUENCE [LARGE SCALE GENOMIC DNA]</scope>
    <source>
        <strain evidence="3">L1-83</strain>
    </source>
</reference>
<evidence type="ECO:0000313" key="2">
    <source>
        <dbReference type="EMBL" id="CRL39439.1"/>
    </source>
</evidence>
<dbReference type="AlphaFoldDB" id="A0A0M6WPI2"/>
<dbReference type="PANTHER" id="PTHR30032:SF4">
    <property type="entry name" value="AMIDASE ENHANCER"/>
    <property type="match status" value="1"/>
</dbReference>
<proteinExistence type="predicted"/>
<evidence type="ECO:0000259" key="1">
    <source>
        <dbReference type="Pfam" id="PF08486"/>
    </source>
</evidence>
<dbReference type="GO" id="GO:0030435">
    <property type="term" value="P:sporulation resulting in formation of a cellular spore"/>
    <property type="evidence" value="ECO:0007669"/>
    <property type="project" value="InterPro"/>
</dbReference>
<evidence type="ECO:0000313" key="3">
    <source>
        <dbReference type="Proteomes" id="UP000049828"/>
    </source>
</evidence>
<name>A0A0M6WPI2_9FIRM</name>
<accession>A0A0M6WPI2</accession>